<keyword evidence="5" id="KW-1185">Reference proteome</keyword>
<proteinExistence type="predicted"/>
<evidence type="ECO:0000313" key="4">
    <source>
        <dbReference type="EMBL" id="KAL3795062.1"/>
    </source>
</evidence>
<evidence type="ECO:0000313" key="5">
    <source>
        <dbReference type="Proteomes" id="UP001516023"/>
    </source>
</evidence>
<name>A0ABD3Q4U7_9STRA</name>
<dbReference type="SUPFAM" id="SSF117281">
    <property type="entry name" value="Kelch motif"/>
    <property type="match status" value="1"/>
</dbReference>
<evidence type="ECO:0008006" key="6">
    <source>
        <dbReference type="Google" id="ProtNLM"/>
    </source>
</evidence>
<accession>A0ABD3Q4U7</accession>
<feature type="region of interest" description="Disordered" evidence="3">
    <location>
        <begin position="79"/>
        <end position="258"/>
    </location>
</feature>
<sequence length="652" mass="71364">MPSQQDMTTFTLSFRGVEFCLEPLIHPSQQQSFADVLSIGNFCNDHVVVNLSNFSGVLRVKSNSALSVENALPATALLDETDTANPFPDKEMEPPSMNGELQCIAAPDPVPEDVSSPEQKKEDKLRAKKKGQQTLNFFGKRNSRKKGGRETGDVDKTPLHKSNASNKSSKRHTNEDFGPQTTSRKKTRSSASKHDDELSSDVEENQNTKFTLASLGQTMPSQESDLLEEEAAVGESNATDNRDSTNNAEEANARDHDNFSFNMDHSSRCSHDFSFKTDITPKKNEIGKARSNTSPCPRWGQSMTMIDHKRLVVYGGQTFDQATQTAKPLADLFVYDLFEHEWVKPMNCEGVARTWHTATFLPDKQLLLCFGGDVVDEKTGKTTTTEEVMVLDTEIMLWFPPSVSGQVPSGRSGHTASLLNNSNELVVFGGVKNGKWLNSISVLDTGRWKWSTPKILGDAPPPRSYHSATSLTSSDKKSNEGSRIVIFGGNNDTKCFNGVHVLEQTNGKMSWSHPKVSGKAPAPRTGHTATLLEDGSTILIYGGWDPNTEDEKGDDLIFGDSFLLDTKSWTWKKGPKPRYTSFNNTAANNGGLERVGHSAVLAPGAEGVQVLAFGGRVLDGFSSDFQSLIFAPQVQRESGSRRGNTTGESVVA</sequence>
<dbReference type="InterPro" id="IPR015915">
    <property type="entry name" value="Kelch-typ_b-propeller"/>
</dbReference>
<dbReference type="Gene3D" id="2.120.10.80">
    <property type="entry name" value="Kelch-type beta propeller"/>
    <property type="match status" value="2"/>
</dbReference>
<keyword evidence="1" id="KW-0880">Kelch repeat</keyword>
<dbReference type="PANTHER" id="PTHR46093">
    <property type="entry name" value="ACYL-COA-BINDING DOMAIN-CONTAINING PROTEIN 5"/>
    <property type="match status" value="1"/>
</dbReference>
<feature type="compositionally biased region" description="Basic and acidic residues" evidence="3">
    <location>
        <begin position="148"/>
        <end position="158"/>
    </location>
</feature>
<feature type="compositionally biased region" description="Polar residues" evidence="3">
    <location>
        <begin position="205"/>
        <end position="224"/>
    </location>
</feature>
<keyword evidence="2" id="KW-0677">Repeat</keyword>
<evidence type="ECO:0000256" key="1">
    <source>
        <dbReference type="ARBA" id="ARBA00022441"/>
    </source>
</evidence>
<dbReference type="Proteomes" id="UP001516023">
    <property type="component" value="Unassembled WGS sequence"/>
</dbReference>
<evidence type="ECO:0000256" key="2">
    <source>
        <dbReference type="ARBA" id="ARBA00022737"/>
    </source>
</evidence>
<evidence type="ECO:0000256" key="3">
    <source>
        <dbReference type="SAM" id="MobiDB-lite"/>
    </source>
</evidence>
<organism evidence="4 5">
    <name type="scientific">Cyclotella cryptica</name>
    <dbReference type="NCBI Taxonomy" id="29204"/>
    <lineage>
        <taxon>Eukaryota</taxon>
        <taxon>Sar</taxon>
        <taxon>Stramenopiles</taxon>
        <taxon>Ochrophyta</taxon>
        <taxon>Bacillariophyta</taxon>
        <taxon>Coscinodiscophyceae</taxon>
        <taxon>Thalassiosirophycidae</taxon>
        <taxon>Stephanodiscales</taxon>
        <taxon>Stephanodiscaceae</taxon>
        <taxon>Cyclotella</taxon>
    </lineage>
</organism>
<gene>
    <name evidence="4" type="ORF">HJC23_006383</name>
</gene>
<protein>
    <recommendedName>
        <fullName evidence="6">Kelch repeat-containing protein</fullName>
    </recommendedName>
</protein>
<dbReference type="EMBL" id="JABMIG020000075">
    <property type="protein sequence ID" value="KAL3795062.1"/>
    <property type="molecule type" value="Genomic_DNA"/>
</dbReference>
<dbReference type="PANTHER" id="PTHR46093:SF3">
    <property type="entry name" value="ACYL-COA-BINDING DOMAIN-CONTAINING PROTEIN 4"/>
    <property type="match status" value="1"/>
</dbReference>
<comment type="caution">
    <text evidence="4">The sequence shown here is derived from an EMBL/GenBank/DDBJ whole genome shotgun (WGS) entry which is preliminary data.</text>
</comment>
<feature type="compositionally biased region" description="Polar residues" evidence="3">
    <location>
        <begin position="236"/>
        <end position="249"/>
    </location>
</feature>
<reference evidence="4 5" key="1">
    <citation type="journal article" date="2020" name="G3 (Bethesda)">
        <title>Improved Reference Genome for Cyclotella cryptica CCMP332, a Model for Cell Wall Morphogenesis, Salinity Adaptation, and Lipid Production in Diatoms (Bacillariophyta).</title>
        <authorList>
            <person name="Roberts W.R."/>
            <person name="Downey K.M."/>
            <person name="Ruck E.C."/>
            <person name="Traller J.C."/>
            <person name="Alverson A.J."/>
        </authorList>
    </citation>
    <scope>NUCLEOTIDE SEQUENCE [LARGE SCALE GENOMIC DNA]</scope>
    <source>
        <strain evidence="4 5">CCMP332</strain>
    </source>
</reference>
<dbReference type="Pfam" id="PF24681">
    <property type="entry name" value="Kelch_KLHDC2_KLHL20_DRC7"/>
    <property type="match status" value="1"/>
</dbReference>
<dbReference type="AlphaFoldDB" id="A0ABD3Q4U7"/>